<evidence type="ECO:0000256" key="4">
    <source>
        <dbReference type="ARBA" id="ARBA00022801"/>
    </source>
</evidence>
<keyword evidence="8 10" id="KW-1015">Disulfide bond</keyword>
<feature type="binding site" evidence="10">
    <location>
        <position position="208"/>
    </location>
    <ligand>
        <name>Zn(2+)</name>
        <dbReference type="ChEBI" id="CHEBI:29105"/>
        <note>catalytic</note>
    </ligand>
</feature>
<feature type="signal peptide" evidence="11">
    <location>
        <begin position="1"/>
        <end position="24"/>
    </location>
</feature>
<dbReference type="InterPro" id="IPR001506">
    <property type="entry name" value="Peptidase_M12A"/>
</dbReference>
<evidence type="ECO:0000256" key="5">
    <source>
        <dbReference type="ARBA" id="ARBA00022833"/>
    </source>
</evidence>
<organism evidence="13 14">
    <name type="scientific">Cotesia congregata</name>
    <name type="common">Parasitoid wasp</name>
    <name type="synonym">Apanteles congregatus</name>
    <dbReference type="NCBI Taxonomy" id="51543"/>
    <lineage>
        <taxon>Eukaryota</taxon>
        <taxon>Metazoa</taxon>
        <taxon>Ecdysozoa</taxon>
        <taxon>Arthropoda</taxon>
        <taxon>Hexapoda</taxon>
        <taxon>Insecta</taxon>
        <taxon>Pterygota</taxon>
        <taxon>Neoptera</taxon>
        <taxon>Endopterygota</taxon>
        <taxon>Hymenoptera</taxon>
        <taxon>Apocrita</taxon>
        <taxon>Ichneumonoidea</taxon>
        <taxon>Braconidae</taxon>
        <taxon>Microgastrinae</taxon>
        <taxon>Cotesia</taxon>
    </lineage>
</organism>
<feature type="active site" evidence="10">
    <location>
        <position position="205"/>
    </location>
</feature>
<feature type="binding site" evidence="10">
    <location>
        <position position="204"/>
    </location>
    <ligand>
        <name>Zn(2+)</name>
        <dbReference type="ChEBI" id="CHEBI:29105"/>
        <note>catalytic</note>
    </ligand>
</feature>
<dbReference type="Proteomes" id="UP000786811">
    <property type="component" value="Unassembled WGS sequence"/>
</dbReference>
<keyword evidence="14" id="KW-1185">Reference proteome</keyword>
<keyword evidence="1 10" id="KW-0645">Protease</keyword>
<keyword evidence="6 10" id="KW-0482">Metalloprotease</keyword>
<feature type="disulfide bond" evidence="10">
    <location>
        <begin position="152"/>
        <end position="307"/>
    </location>
</feature>
<evidence type="ECO:0000256" key="8">
    <source>
        <dbReference type="ARBA" id="ARBA00023157"/>
    </source>
</evidence>
<keyword evidence="3 11" id="KW-0732">Signal</keyword>
<evidence type="ECO:0000259" key="12">
    <source>
        <dbReference type="PROSITE" id="PS51864"/>
    </source>
</evidence>
<dbReference type="FunFam" id="3.40.390.10:FF:000015">
    <property type="entry name" value="Meprin A subunit"/>
    <property type="match status" value="1"/>
</dbReference>
<evidence type="ECO:0000313" key="13">
    <source>
        <dbReference type="EMBL" id="CAG5108460.1"/>
    </source>
</evidence>
<dbReference type="InterPro" id="IPR034035">
    <property type="entry name" value="Astacin-like_dom"/>
</dbReference>
<keyword evidence="2 10" id="KW-0479">Metal-binding</keyword>
<dbReference type="InterPro" id="IPR006026">
    <property type="entry name" value="Peptidase_Metallo"/>
</dbReference>
<dbReference type="InterPro" id="IPR024079">
    <property type="entry name" value="MetalloPept_cat_dom_sf"/>
</dbReference>
<comment type="cofactor">
    <cofactor evidence="10 11">
        <name>Zn(2+)</name>
        <dbReference type="ChEBI" id="CHEBI:29105"/>
    </cofactor>
    <text evidence="10 11">Binds 1 zinc ion per subunit.</text>
</comment>
<evidence type="ECO:0000256" key="2">
    <source>
        <dbReference type="ARBA" id="ARBA00022723"/>
    </source>
</evidence>
<dbReference type="PROSITE" id="PS51864">
    <property type="entry name" value="ASTACIN"/>
    <property type="match status" value="1"/>
</dbReference>
<dbReference type="GO" id="GO:0008270">
    <property type="term" value="F:zinc ion binding"/>
    <property type="evidence" value="ECO:0007669"/>
    <property type="project" value="UniProtKB-UniRule"/>
</dbReference>
<evidence type="ECO:0000256" key="1">
    <source>
        <dbReference type="ARBA" id="ARBA00022670"/>
    </source>
</evidence>
<dbReference type="SMART" id="SM00235">
    <property type="entry name" value="ZnMc"/>
    <property type="match status" value="1"/>
</dbReference>
<keyword evidence="5 10" id="KW-0862">Zinc</keyword>
<evidence type="ECO:0000256" key="10">
    <source>
        <dbReference type="PROSITE-ProRule" id="PRU01211"/>
    </source>
</evidence>
<dbReference type="PRINTS" id="PR00480">
    <property type="entry name" value="ASTACIN"/>
</dbReference>
<keyword evidence="4 10" id="KW-0378">Hydrolase</keyword>
<dbReference type="Pfam" id="PF01400">
    <property type="entry name" value="Astacin"/>
    <property type="match status" value="1"/>
</dbReference>
<keyword evidence="9" id="KW-0325">Glycoprotein</keyword>
<keyword evidence="7" id="KW-0865">Zymogen</keyword>
<reference evidence="13" key="1">
    <citation type="submission" date="2021-04" db="EMBL/GenBank/DDBJ databases">
        <authorList>
            <person name="Chebbi M.A.C M."/>
        </authorList>
    </citation>
    <scope>NUCLEOTIDE SEQUENCE</scope>
</reference>
<evidence type="ECO:0000256" key="11">
    <source>
        <dbReference type="RuleBase" id="RU361183"/>
    </source>
</evidence>
<proteinExistence type="predicted"/>
<dbReference type="GO" id="GO:0006508">
    <property type="term" value="P:proteolysis"/>
    <property type="evidence" value="ECO:0007669"/>
    <property type="project" value="UniProtKB-KW"/>
</dbReference>
<feature type="domain" description="Peptidase M12A" evidence="12">
    <location>
        <begin position="109"/>
        <end position="308"/>
    </location>
</feature>
<dbReference type="OrthoDB" id="291007at2759"/>
<accession>A0A8J2MYT7</accession>
<evidence type="ECO:0000256" key="9">
    <source>
        <dbReference type="ARBA" id="ARBA00023180"/>
    </source>
</evidence>
<comment type="caution">
    <text evidence="10">Lacks conserved residue(s) required for the propagation of feature annotation.</text>
</comment>
<evidence type="ECO:0000256" key="6">
    <source>
        <dbReference type="ARBA" id="ARBA00023049"/>
    </source>
</evidence>
<dbReference type="CDD" id="cd04280">
    <property type="entry name" value="ZnMc_astacin_like"/>
    <property type="match status" value="1"/>
</dbReference>
<feature type="binding site" evidence="10">
    <location>
        <position position="214"/>
    </location>
    <ligand>
        <name>Zn(2+)</name>
        <dbReference type="ChEBI" id="CHEBI:29105"/>
        <note>catalytic</note>
    </ligand>
</feature>
<dbReference type="PANTHER" id="PTHR10127">
    <property type="entry name" value="DISCOIDIN, CUB, EGF, LAMININ , AND ZINC METALLOPROTEASE DOMAIN CONTAINING"/>
    <property type="match status" value="1"/>
</dbReference>
<dbReference type="GO" id="GO:0004222">
    <property type="term" value="F:metalloendopeptidase activity"/>
    <property type="evidence" value="ECO:0007669"/>
    <property type="project" value="UniProtKB-UniRule"/>
</dbReference>
<name>A0A8J2MYT7_COTCN</name>
<dbReference type="EMBL" id="CAJNRD030001124">
    <property type="protein sequence ID" value="CAG5108460.1"/>
    <property type="molecule type" value="Genomic_DNA"/>
</dbReference>
<sequence>MKLINILTSFIVIILILFLNSSTCNYGVTAFNSHRSKLQLDEQLRKSVPPKVHYSGKNYDSSYNSDEICKFNIIIRVNEWSTDDIENVWELSGLFEGDIMPNSDSKIRNGLVDEAMRWPNGSIPVYIDRDNFDEDDVESIMGAIDEFHEKTCLVFHPYDNKTDKNYVIFRGNQAGCWSSVGKQNEGQVINLQNPGCLSHGTIVHEILHAVGFYHQQSTYDRDQFVKINWENIKPGREHNFNKYDNRTVTNYKTEYDYNSVMHYSKKAFSQNGNETITPLKPGVEIGQRKSMSKKDLFKVRMMYKDHCKGRKPQGVIASVPLRITSLLS</sequence>
<dbReference type="PANTHER" id="PTHR10127:SF780">
    <property type="entry name" value="METALLOENDOPEPTIDASE"/>
    <property type="match status" value="1"/>
</dbReference>
<evidence type="ECO:0000313" key="14">
    <source>
        <dbReference type="Proteomes" id="UP000786811"/>
    </source>
</evidence>
<evidence type="ECO:0000256" key="3">
    <source>
        <dbReference type="ARBA" id="ARBA00022729"/>
    </source>
</evidence>
<dbReference type="AlphaFoldDB" id="A0A8J2MYT7"/>
<feature type="chain" id="PRO_5035342577" description="Metalloendopeptidase" evidence="11">
    <location>
        <begin position="25"/>
        <end position="328"/>
    </location>
</feature>
<evidence type="ECO:0000256" key="7">
    <source>
        <dbReference type="ARBA" id="ARBA00023145"/>
    </source>
</evidence>
<gene>
    <name evidence="13" type="ORF">HICCMSTLAB_LOCUS13248</name>
</gene>
<dbReference type="SUPFAM" id="SSF55486">
    <property type="entry name" value="Metalloproteases ('zincins'), catalytic domain"/>
    <property type="match status" value="1"/>
</dbReference>
<dbReference type="Gene3D" id="3.40.390.10">
    <property type="entry name" value="Collagenase (Catalytic Domain)"/>
    <property type="match status" value="1"/>
</dbReference>
<comment type="caution">
    <text evidence="13">The sequence shown here is derived from an EMBL/GenBank/DDBJ whole genome shotgun (WGS) entry which is preliminary data.</text>
</comment>
<dbReference type="EC" id="3.4.24.-" evidence="11"/>
<protein>
    <recommendedName>
        <fullName evidence="11">Metalloendopeptidase</fullName>
        <ecNumber evidence="11">3.4.24.-</ecNumber>
    </recommendedName>
</protein>